<protein>
    <submittedName>
        <fullName evidence="2">(Perigord truffle) hypothetical protein</fullName>
    </submittedName>
</protein>
<name>D5GAN5_TUBMM</name>
<keyword evidence="3" id="KW-1185">Reference proteome</keyword>
<proteinExistence type="predicted"/>
<gene>
    <name evidence="2" type="ORF">GSTUM_00003652001</name>
</gene>
<organism evidence="2 3">
    <name type="scientific">Tuber melanosporum (strain Mel28)</name>
    <name type="common">Perigord black truffle</name>
    <dbReference type="NCBI Taxonomy" id="656061"/>
    <lineage>
        <taxon>Eukaryota</taxon>
        <taxon>Fungi</taxon>
        <taxon>Dikarya</taxon>
        <taxon>Ascomycota</taxon>
        <taxon>Pezizomycotina</taxon>
        <taxon>Pezizomycetes</taxon>
        <taxon>Pezizales</taxon>
        <taxon>Tuberaceae</taxon>
        <taxon>Tuber</taxon>
    </lineage>
</organism>
<dbReference type="AlphaFoldDB" id="D5GAN5"/>
<evidence type="ECO:0000256" key="1">
    <source>
        <dbReference type="SAM" id="SignalP"/>
    </source>
</evidence>
<dbReference type="InParanoid" id="D5GAN5"/>
<feature type="chain" id="PRO_5003072669" evidence="1">
    <location>
        <begin position="24"/>
        <end position="150"/>
    </location>
</feature>
<evidence type="ECO:0000313" key="3">
    <source>
        <dbReference type="Proteomes" id="UP000006911"/>
    </source>
</evidence>
<dbReference type="KEGG" id="tml:GSTUM_00003652001"/>
<accession>D5GAN5</accession>
<feature type="signal peptide" evidence="1">
    <location>
        <begin position="1"/>
        <end position="23"/>
    </location>
</feature>
<dbReference type="HOGENOM" id="CLU_1741894_0_0_1"/>
<keyword evidence="1" id="KW-0732">Signal</keyword>
<dbReference type="Proteomes" id="UP000006911">
    <property type="component" value="Unassembled WGS sequence"/>
</dbReference>
<evidence type="ECO:0000313" key="2">
    <source>
        <dbReference type="EMBL" id="CAZ81578.1"/>
    </source>
</evidence>
<dbReference type="EMBL" id="FN430082">
    <property type="protein sequence ID" value="CAZ81578.1"/>
    <property type="molecule type" value="Genomic_DNA"/>
</dbReference>
<sequence length="150" mass="16166">MGSISWMVRVFCFFPATSWKVMTLPLLGGRAGCRHLTPLAISRLHGSSHTSLQQPHPPPLHGYHTALLSLLGNFLGCVLTWGWGGCPARAGGVLRLSLRSSLHTSGGMQDMRAVLGPSSSNISTVPPSSLTYNSLIPPSHPHFLHHLLYP</sequence>
<reference evidence="2 3" key="1">
    <citation type="journal article" date="2010" name="Nature">
        <title>Perigord black truffle genome uncovers evolutionary origins and mechanisms of symbiosis.</title>
        <authorList>
            <person name="Martin F."/>
            <person name="Kohler A."/>
            <person name="Murat C."/>
            <person name="Balestrini R."/>
            <person name="Coutinho P.M."/>
            <person name="Jaillon O."/>
            <person name="Montanini B."/>
            <person name="Morin E."/>
            <person name="Noel B."/>
            <person name="Percudani R."/>
            <person name="Porcel B."/>
            <person name="Rubini A."/>
            <person name="Amicucci A."/>
            <person name="Amselem J."/>
            <person name="Anthouard V."/>
            <person name="Arcioni S."/>
            <person name="Artiguenave F."/>
            <person name="Aury J.M."/>
            <person name="Ballario P."/>
            <person name="Bolchi A."/>
            <person name="Brenna A."/>
            <person name="Brun A."/>
            <person name="Buee M."/>
            <person name="Cantarel B."/>
            <person name="Chevalier G."/>
            <person name="Couloux A."/>
            <person name="Da Silva C."/>
            <person name="Denoeud F."/>
            <person name="Duplessis S."/>
            <person name="Ghignone S."/>
            <person name="Hilselberger B."/>
            <person name="Iotti M."/>
            <person name="Marcais B."/>
            <person name="Mello A."/>
            <person name="Miranda M."/>
            <person name="Pacioni G."/>
            <person name="Quesneville H."/>
            <person name="Riccioni C."/>
            <person name="Ruotolo R."/>
            <person name="Splivallo R."/>
            <person name="Stocchi V."/>
            <person name="Tisserant E."/>
            <person name="Viscomi A.R."/>
            <person name="Zambonelli A."/>
            <person name="Zampieri E."/>
            <person name="Henrissat B."/>
            <person name="Lebrun M.H."/>
            <person name="Paolocci F."/>
            <person name="Bonfante P."/>
            <person name="Ottonello S."/>
            <person name="Wincker P."/>
        </authorList>
    </citation>
    <scope>NUCLEOTIDE SEQUENCE [LARGE SCALE GENOMIC DNA]</scope>
    <source>
        <strain evidence="2 3">Mel28</strain>
    </source>
</reference>